<dbReference type="GO" id="GO:0016491">
    <property type="term" value="F:oxidoreductase activity"/>
    <property type="evidence" value="ECO:0007669"/>
    <property type="project" value="UniProtKB-KW"/>
</dbReference>
<evidence type="ECO:0000313" key="4">
    <source>
        <dbReference type="EMBL" id="AKF06343.1"/>
    </source>
</evidence>
<reference evidence="4 5" key="1">
    <citation type="submission" date="2015-03" db="EMBL/GenBank/DDBJ databases">
        <title>Genome assembly of Sandaracinus amylolyticus DSM 53668.</title>
        <authorList>
            <person name="Sharma G."/>
            <person name="Subramanian S."/>
        </authorList>
    </citation>
    <scope>NUCLEOTIDE SEQUENCE [LARGE SCALE GENOMIC DNA]</scope>
    <source>
        <strain evidence="4 5">DSM 53668</strain>
    </source>
</reference>
<sequence>MTLAFATGDPAGVGPAVSAVAALEIAREGEAVLVLGDATQLAARLPGVRVVPHAVALAPGEIAIVDTGRVDPAAIAKHSPSREVGAAQLRALDAATRAVRDGHARALVTAPTSKEAVTMSGTPFVGQTEHLARGAGLRDDEVTMLFLGPRLRLALVTTHLAVRDVPREITKERVERATVHLGEALARLGRPHGAKVAVAALNPHAGESGMFGDEEARVIAPAVDAARTREPYASGRLSLIGIVPAETALRRAAEGAIDGVVAMMHDQATIASKLLDWGAAVNVTWGLPFVRASVDHGVAYDAAARDEADAAGMIAAARCARVLAGSP</sequence>
<evidence type="ECO:0000256" key="3">
    <source>
        <dbReference type="ARBA" id="ARBA00023027"/>
    </source>
</evidence>
<dbReference type="PANTHER" id="PTHR30004">
    <property type="entry name" value="4-HYDROXYTHREONINE-4-PHOSPHATE DEHYDROGENASE"/>
    <property type="match status" value="1"/>
</dbReference>
<name>A0A0F6W377_9BACT</name>
<evidence type="ECO:0000256" key="1">
    <source>
        <dbReference type="ARBA" id="ARBA00022723"/>
    </source>
</evidence>
<dbReference type="KEGG" id="samy:DB32_003492"/>
<protein>
    <submittedName>
        <fullName evidence="4">4-hydroxythreonine-4-phosphate dehydrogenase</fullName>
    </submittedName>
</protein>
<accession>A0A0F6W377</accession>
<dbReference type="Pfam" id="PF04166">
    <property type="entry name" value="PdxA"/>
    <property type="match status" value="1"/>
</dbReference>
<dbReference type="PANTHER" id="PTHR30004:SF6">
    <property type="entry name" value="D-THREONATE 4-PHOSPHATE DEHYDROGENASE"/>
    <property type="match status" value="1"/>
</dbReference>
<dbReference type="InterPro" id="IPR005255">
    <property type="entry name" value="PdxA_fam"/>
</dbReference>
<gene>
    <name evidence="4" type="ORF">DB32_003492</name>
</gene>
<dbReference type="RefSeq" id="WP_053233524.1">
    <property type="nucleotide sequence ID" value="NZ_CP011125.1"/>
</dbReference>
<dbReference type="Proteomes" id="UP000034883">
    <property type="component" value="Chromosome"/>
</dbReference>
<organism evidence="4 5">
    <name type="scientific">Sandaracinus amylolyticus</name>
    <dbReference type="NCBI Taxonomy" id="927083"/>
    <lineage>
        <taxon>Bacteria</taxon>
        <taxon>Pseudomonadati</taxon>
        <taxon>Myxococcota</taxon>
        <taxon>Polyangia</taxon>
        <taxon>Polyangiales</taxon>
        <taxon>Sandaracinaceae</taxon>
        <taxon>Sandaracinus</taxon>
    </lineage>
</organism>
<dbReference type="GO" id="GO:0051287">
    <property type="term" value="F:NAD binding"/>
    <property type="evidence" value="ECO:0007669"/>
    <property type="project" value="InterPro"/>
</dbReference>
<evidence type="ECO:0000256" key="2">
    <source>
        <dbReference type="ARBA" id="ARBA00023002"/>
    </source>
</evidence>
<keyword evidence="5" id="KW-1185">Reference proteome</keyword>
<keyword evidence="1" id="KW-0479">Metal-binding</keyword>
<keyword evidence="2" id="KW-0560">Oxidoreductase</keyword>
<dbReference type="GO" id="GO:0046872">
    <property type="term" value="F:metal ion binding"/>
    <property type="evidence" value="ECO:0007669"/>
    <property type="project" value="UniProtKB-KW"/>
</dbReference>
<proteinExistence type="predicted"/>
<dbReference type="SUPFAM" id="SSF53659">
    <property type="entry name" value="Isocitrate/Isopropylmalate dehydrogenase-like"/>
    <property type="match status" value="1"/>
</dbReference>
<dbReference type="EMBL" id="CP011125">
    <property type="protein sequence ID" value="AKF06343.1"/>
    <property type="molecule type" value="Genomic_DNA"/>
</dbReference>
<evidence type="ECO:0000313" key="5">
    <source>
        <dbReference type="Proteomes" id="UP000034883"/>
    </source>
</evidence>
<keyword evidence="3" id="KW-0520">NAD</keyword>
<dbReference type="Gene3D" id="3.40.718.10">
    <property type="entry name" value="Isopropylmalate Dehydrogenase"/>
    <property type="match status" value="1"/>
</dbReference>
<dbReference type="AlphaFoldDB" id="A0A0F6W377"/>
<dbReference type="STRING" id="927083.DB32_003492"/>